<name>A0A4P7A3E3_9BACL</name>
<dbReference type="KEGG" id="panc:E2636_15780"/>
<evidence type="ECO:0000313" key="2">
    <source>
        <dbReference type="EMBL" id="QBP42516.1"/>
    </source>
</evidence>
<proteinExistence type="predicted"/>
<feature type="domain" description="Alanine dehydrogenase/pyridine nucleotide transhydrogenase N-terminal" evidence="1">
    <location>
        <begin position="10"/>
        <end position="144"/>
    </location>
</feature>
<evidence type="ECO:0000313" key="3">
    <source>
        <dbReference type="Proteomes" id="UP000294292"/>
    </source>
</evidence>
<dbReference type="AlphaFoldDB" id="A0A4P7A3E3"/>
<dbReference type="Gene3D" id="3.40.50.720">
    <property type="entry name" value="NAD(P)-binding Rossmann-like Domain"/>
    <property type="match status" value="2"/>
</dbReference>
<dbReference type="SUPFAM" id="SSF52283">
    <property type="entry name" value="Formate/glycerate dehydrogenase catalytic domain-like"/>
    <property type="match status" value="1"/>
</dbReference>
<organism evidence="2 3">
    <name type="scientific">Paenisporosarcina antarctica</name>
    <dbReference type="NCBI Taxonomy" id="417367"/>
    <lineage>
        <taxon>Bacteria</taxon>
        <taxon>Bacillati</taxon>
        <taxon>Bacillota</taxon>
        <taxon>Bacilli</taxon>
        <taxon>Bacillales</taxon>
        <taxon>Caryophanaceae</taxon>
        <taxon>Paenisporosarcina</taxon>
    </lineage>
</organism>
<reference evidence="2 3" key="1">
    <citation type="submission" date="2019-03" db="EMBL/GenBank/DDBJ databases">
        <title>Complete genome sequence of Paenisporosarcina antarctica CGMCC 1.6503T.</title>
        <authorList>
            <person name="Rong J.-C."/>
            <person name="Chi N.-Y."/>
            <person name="Zhang Q.-F."/>
        </authorList>
    </citation>
    <scope>NUCLEOTIDE SEQUENCE [LARGE SCALE GENOMIC DNA]</scope>
    <source>
        <strain evidence="2 3">CGMCC 1.6503</strain>
    </source>
</reference>
<dbReference type="PANTHER" id="PTHR42795:SF1">
    <property type="entry name" value="ALANINE DEHYDROGENASE"/>
    <property type="match status" value="1"/>
</dbReference>
<dbReference type="PANTHER" id="PTHR42795">
    <property type="entry name" value="ALANINE DEHYDROGENASE"/>
    <property type="match status" value="1"/>
</dbReference>
<dbReference type="GO" id="GO:0006524">
    <property type="term" value="P:alanine catabolic process"/>
    <property type="evidence" value="ECO:0007669"/>
    <property type="project" value="TreeGrafter"/>
</dbReference>
<dbReference type="GO" id="GO:0000286">
    <property type="term" value="F:alanine dehydrogenase activity"/>
    <property type="evidence" value="ECO:0007669"/>
    <property type="project" value="TreeGrafter"/>
</dbReference>
<accession>A0A4P7A3E3</accession>
<dbReference type="InterPro" id="IPR007886">
    <property type="entry name" value="AlaDH/PNT_N"/>
</dbReference>
<keyword evidence="3" id="KW-1185">Reference proteome</keyword>
<dbReference type="Pfam" id="PF05222">
    <property type="entry name" value="AlaDh_PNT_N"/>
    <property type="match status" value="1"/>
</dbReference>
<dbReference type="Proteomes" id="UP000294292">
    <property type="component" value="Chromosome"/>
</dbReference>
<dbReference type="InterPro" id="IPR036291">
    <property type="entry name" value="NAD(P)-bd_dom_sf"/>
</dbReference>
<dbReference type="RefSeq" id="WP_134211064.1">
    <property type="nucleotide sequence ID" value="NZ_CP038015.1"/>
</dbReference>
<sequence>MTPKQILRLGFPKMKKEKGEKRDFLPEFFKRFLRDDLSIYLEKGYGSQLGFSEEDYLIANSRIIFSEKDEVFKQQLIVVIRSPEFDDIEKMLPGSGLLAMLHYETRPYLLDLLKKKQIHAFSLDSIVDDNNERLVVSYEMTALGGVHTAFSKLNELHKEKMILSNKPIKVSIIGMGKLGVHAGRISFGQFNEYELGKKGVNGISVQFLEREIMEYPSSVKEILEQTDLLVDATKRPDPTRIIIPNDLLGSLPKHAIVLDLTADPYEKRVDGYQVKAIEGIPHGSLDQYIFDVEDSAWNDIPSVVQSQNRRLTISCNAWPGVMAKECMNVYAEKMWPFIKLIGEQGFQMNINSDSSNERALKRATIDFFEAKNK</sequence>
<gene>
    <name evidence="2" type="ORF">E2636_15780</name>
</gene>
<dbReference type="OrthoDB" id="9804592at2"/>
<dbReference type="SMART" id="SM01003">
    <property type="entry name" value="AlaDh_PNT_N"/>
    <property type="match status" value="1"/>
</dbReference>
<protein>
    <submittedName>
        <fullName evidence="2">Alanine dehydrogenase</fullName>
    </submittedName>
</protein>
<dbReference type="SUPFAM" id="SSF51735">
    <property type="entry name" value="NAD(P)-binding Rossmann-fold domains"/>
    <property type="match status" value="1"/>
</dbReference>
<dbReference type="EMBL" id="CP038015">
    <property type="protein sequence ID" value="QBP42516.1"/>
    <property type="molecule type" value="Genomic_DNA"/>
</dbReference>
<dbReference type="GO" id="GO:0005886">
    <property type="term" value="C:plasma membrane"/>
    <property type="evidence" value="ECO:0007669"/>
    <property type="project" value="TreeGrafter"/>
</dbReference>
<evidence type="ECO:0000259" key="1">
    <source>
        <dbReference type="SMART" id="SM01003"/>
    </source>
</evidence>